<dbReference type="GO" id="GO:0006508">
    <property type="term" value="P:proteolysis"/>
    <property type="evidence" value="ECO:0007669"/>
    <property type="project" value="UniProtKB-KW"/>
</dbReference>
<dbReference type="Proteomes" id="UP000188342">
    <property type="component" value="Unassembled WGS sequence"/>
</dbReference>
<feature type="transmembrane region" description="Helical" evidence="8">
    <location>
        <begin position="104"/>
        <end position="123"/>
    </location>
</feature>
<dbReference type="Gene3D" id="2.40.10.10">
    <property type="entry name" value="Trypsin-like serine proteases"/>
    <property type="match status" value="2"/>
</dbReference>
<dbReference type="NCBIfam" id="NF033740">
    <property type="entry name" value="MarP_fam_protase"/>
    <property type="match status" value="1"/>
</dbReference>
<dbReference type="InterPro" id="IPR051201">
    <property type="entry name" value="Chloro_Bact_Ser_Proteases"/>
</dbReference>
<comment type="subcellular location">
    <subcellularLocation>
        <location evidence="1">Membrane</location>
        <topology evidence="1">Multi-pass membrane protein</topology>
    </subcellularLocation>
</comment>
<evidence type="ECO:0000256" key="2">
    <source>
        <dbReference type="ARBA" id="ARBA00010541"/>
    </source>
</evidence>
<dbReference type="InterPro" id="IPR047680">
    <property type="entry name" value="MarP-like"/>
</dbReference>
<name>A0A1R4KCG3_9ACTN</name>
<gene>
    <name evidence="9" type="ORF">FM114_13090</name>
</gene>
<keyword evidence="3 9" id="KW-0645">Protease</keyword>
<dbReference type="Pfam" id="PF02674">
    <property type="entry name" value="Colicin_V"/>
    <property type="match status" value="1"/>
</dbReference>
<protein>
    <submittedName>
        <fullName evidence="9">Putative serine protease</fullName>
    </submittedName>
</protein>
<evidence type="ECO:0000313" key="10">
    <source>
        <dbReference type="Proteomes" id="UP000188342"/>
    </source>
</evidence>
<evidence type="ECO:0000313" key="9">
    <source>
        <dbReference type="EMBL" id="SJN41845.1"/>
    </source>
</evidence>
<keyword evidence="10" id="KW-1185">Reference proteome</keyword>
<keyword evidence="4 8" id="KW-0812">Transmembrane</keyword>
<dbReference type="GO" id="GO:0016020">
    <property type="term" value="C:membrane"/>
    <property type="evidence" value="ECO:0007669"/>
    <property type="project" value="UniProtKB-SubCell"/>
</dbReference>
<dbReference type="Pfam" id="PF13365">
    <property type="entry name" value="Trypsin_2"/>
    <property type="match status" value="1"/>
</dbReference>
<dbReference type="InterPro" id="IPR001940">
    <property type="entry name" value="Peptidase_S1C"/>
</dbReference>
<feature type="transmembrane region" description="Helical" evidence="8">
    <location>
        <begin position="30"/>
        <end position="48"/>
    </location>
</feature>
<dbReference type="AlphaFoldDB" id="A0A1R4KCG3"/>
<keyword evidence="6 8" id="KW-1133">Transmembrane helix</keyword>
<evidence type="ECO:0000256" key="8">
    <source>
        <dbReference type="SAM" id="Phobius"/>
    </source>
</evidence>
<dbReference type="GO" id="GO:0004252">
    <property type="term" value="F:serine-type endopeptidase activity"/>
    <property type="evidence" value="ECO:0007669"/>
    <property type="project" value="InterPro"/>
</dbReference>
<dbReference type="InterPro" id="IPR003825">
    <property type="entry name" value="Colicin-V_CvpA"/>
</dbReference>
<feature type="transmembrane region" description="Helical" evidence="8">
    <location>
        <begin position="63"/>
        <end position="83"/>
    </location>
</feature>
<organism evidence="9 10">
    <name type="scientific">Luteococcus japonicus LSP_Lj1</name>
    <dbReference type="NCBI Taxonomy" id="1255658"/>
    <lineage>
        <taxon>Bacteria</taxon>
        <taxon>Bacillati</taxon>
        <taxon>Actinomycetota</taxon>
        <taxon>Actinomycetes</taxon>
        <taxon>Propionibacteriales</taxon>
        <taxon>Propionibacteriaceae</taxon>
        <taxon>Luteococcus</taxon>
    </lineage>
</organism>
<dbReference type="InterPro" id="IPR043504">
    <property type="entry name" value="Peptidase_S1_PA_chymotrypsin"/>
</dbReference>
<keyword evidence="7 8" id="KW-0472">Membrane</keyword>
<sequence length="401" mass="40824">MTGHTLLDLALVVVLLTHAVRGWRMGALTSVLGVAGLLAGAAVGLWAVPRMLSRWGQALAPPLPSILLLGGVLVAAVLGESMLGQVGVRLRARARGVGARRVDSALGSLTSMLVVCVVVTLLGSAVRPLLPKEWAGVANQSAVLPGMERLTPDQAGRWASQVTHTISEAGFPRVFSGLAPEPVIPVEAPDTAAAKTAAVRRAAASIVKIQADAPSCSQTHAGSGWVVAGHRVVTNAHVVAGADDTTVQVGGAGNRLPATVVAFDPDLDLAILDVPGLEASPLPRASRVEAKQDAVVAGFPKGGPYTVKAARVRATVKAAGDDIYGGKGVVREVHSVAGTVQPGNSGGPLLTTDGRVAGTVFARSMVDHSTGYVLTDAATDAMLDRAASYHTPVGTQSCAKV</sequence>
<dbReference type="InterPro" id="IPR009003">
    <property type="entry name" value="Peptidase_S1_PA"/>
</dbReference>
<dbReference type="PRINTS" id="PR00834">
    <property type="entry name" value="PROTEASES2C"/>
</dbReference>
<evidence type="ECO:0000256" key="1">
    <source>
        <dbReference type="ARBA" id="ARBA00004141"/>
    </source>
</evidence>
<evidence type="ECO:0000256" key="6">
    <source>
        <dbReference type="ARBA" id="ARBA00022989"/>
    </source>
</evidence>
<dbReference type="STRING" id="1255658.FM114_13090"/>
<comment type="similarity">
    <text evidence="2">Belongs to the peptidase S1C family.</text>
</comment>
<dbReference type="PANTHER" id="PTHR43343">
    <property type="entry name" value="PEPTIDASE S12"/>
    <property type="match status" value="1"/>
</dbReference>
<dbReference type="PANTHER" id="PTHR43343:SF3">
    <property type="entry name" value="PROTEASE DO-LIKE 8, CHLOROPLASTIC"/>
    <property type="match status" value="1"/>
</dbReference>
<evidence type="ECO:0000256" key="3">
    <source>
        <dbReference type="ARBA" id="ARBA00022670"/>
    </source>
</evidence>
<evidence type="ECO:0000256" key="7">
    <source>
        <dbReference type="ARBA" id="ARBA00023136"/>
    </source>
</evidence>
<dbReference type="SUPFAM" id="SSF50494">
    <property type="entry name" value="Trypsin-like serine proteases"/>
    <property type="match status" value="1"/>
</dbReference>
<dbReference type="GO" id="GO:0009403">
    <property type="term" value="P:toxin biosynthetic process"/>
    <property type="evidence" value="ECO:0007669"/>
    <property type="project" value="InterPro"/>
</dbReference>
<keyword evidence="5" id="KW-0378">Hydrolase</keyword>
<evidence type="ECO:0000256" key="4">
    <source>
        <dbReference type="ARBA" id="ARBA00022692"/>
    </source>
</evidence>
<dbReference type="RefSeq" id="WP_179110709.1">
    <property type="nucleotide sequence ID" value="NZ_FUKQ01000047.1"/>
</dbReference>
<proteinExistence type="inferred from homology"/>
<accession>A0A1R4KCG3</accession>
<dbReference type="EMBL" id="FUKQ01000047">
    <property type="protein sequence ID" value="SJN41845.1"/>
    <property type="molecule type" value="Genomic_DNA"/>
</dbReference>
<evidence type="ECO:0000256" key="5">
    <source>
        <dbReference type="ARBA" id="ARBA00022801"/>
    </source>
</evidence>
<reference evidence="9 10" key="1">
    <citation type="submission" date="2017-02" db="EMBL/GenBank/DDBJ databases">
        <authorList>
            <person name="Peterson S.W."/>
        </authorList>
    </citation>
    <scope>NUCLEOTIDE SEQUENCE [LARGE SCALE GENOMIC DNA]</scope>
    <source>
        <strain evidence="9 10">LSP_Lj1</strain>
    </source>
</reference>